<dbReference type="AlphaFoldDB" id="A0A8A4TYU6"/>
<name>A0A8A4TYU6_SULCO</name>
<sequence length="326" mass="36742">MARFQAEGTRDSAHASTVLRPFLDEAFTSSHRHHVTLDGKSVAWLRHSRVDGADRGLGGEHLSFVLDPLENRLLGLTRLVREHVDLALPSKDEAAAVARDFLQRYAPDLVPQGEVLWIDRHDETIRVDGAARTVPGMKVKHRNHADGLYFWVIVGGNGEVITFERDIFWIDFPGRRRTEKWLHDGWLEESGHVVGQRSTGSLVLADELAVRAAIHDYFLGTYVSDRDLMSRAFMPESHVTGFLGDEGHDETATAFIERVMTGPSLQERGESFQKEMLRLDLVGRVALVEARVLARGMVFRDLLTLHKSGDRWAIRHKSYYTDGVTG</sequence>
<organism evidence="1 2">
    <name type="scientific">Sulfidibacter corallicola</name>
    <dbReference type="NCBI Taxonomy" id="2818388"/>
    <lineage>
        <taxon>Bacteria</taxon>
        <taxon>Pseudomonadati</taxon>
        <taxon>Acidobacteriota</taxon>
        <taxon>Holophagae</taxon>
        <taxon>Acanthopleuribacterales</taxon>
        <taxon>Acanthopleuribacteraceae</taxon>
        <taxon>Sulfidibacter</taxon>
    </lineage>
</organism>
<dbReference type="Pfam" id="PF12893">
    <property type="entry name" value="Lumazine_bd_2"/>
    <property type="match status" value="1"/>
</dbReference>
<keyword evidence="2" id="KW-1185">Reference proteome</keyword>
<gene>
    <name evidence="1" type="ORF">J3U87_04425</name>
</gene>
<dbReference type="InterPro" id="IPR032710">
    <property type="entry name" value="NTF2-like_dom_sf"/>
</dbReference>
<proteinExistence type="predicted"/>
<dbReference type="RefSeq" id="WP_237381821.1">
    <property type="nucleotide sequence ID" value="NZ_CP071793.1"/>
</dbReference>
<evidence type="ECO:0000313" key="1">
    <source>
        <dbReference type="EMBL" id="QTD51695.1"/>
    </source>
</evidence>
<evidence type="ECO:0000313" key="2">
    <source>
        <dbReference type="Proteomes" id="UP000663929"/>
    </source>
</evidence>
<protein>
    <submittedName>
        <fullName evidence="1">Nuclear transport factor 2 family protein</fullName>
    </submittedName>
</protein>
<dbReference type="Gene3D" id="3.10.450.50">
    <property type="match status" value="1"/>
</dbReference>
<accession>A0A8A4TYU6</accession>
<dbReference type="InterPro" id="IPR039437">
    <property type="entry name" value="FrzH/put_lumazine-bd"/>
</dbReference>
<dbReference type="SUPFAM" id="SSF54427">
    <property type="entry name" value="NTF2-like"/>
    <property type="match status" value="1"/>
</dbReference>
<dbReference type="KEGG" id="scor:J3U87_04425"/>
<dbReference type="Proteomes" id="UP000663929">
    <property type="component" value="Chromosome"/>
</dbReference>
<reference evidence="1" key="1">
    <citation type="submission" date="2021-03" db="EMBL/GenBank/DDBJ databases">
        <title>Acanthopleuribacteraceae sp. M133.</title>
        <authorList>
            <person name="Wang G."/>
        </authorList>
    </citation>
    <scope>NUCLEOTIDE SEQUENCE</scope>
    <source>
        <strain evidence="1">M133</strain>
    </source>
</reference>
<dbReference type="EMBL" id="CP071793">
    <property type="protein sequence ID" value="QTD51695.1"/>
    <property type="molecule type" value="Genomic_DNA"/>
</dbReference>